<reference evidence="1" key="1">
    <citation type="submission" date="2021-04" db="EMBL/GenBank/DDBJ databases">
        <title>Phylogenetic analysis of Acidobacteriaceae.</title>
        <authorList>
            <person name="Qiu L."/>
            <person name="Zhang Q."/>
        </authorList>
    </citation>
    <scope>NUCLEOTIDE SEQUENCE</scope>
    <source>
        <strain evidence="1">DSM 25168</strain>
    </source>
</reference>
<accession>A0A9J7BSQ3</accession>
<dbReference type="KEGG" id="orp:MOP44_08255"/>
<gene>
    <name evidence="1" type="ORF">MOP44_08255</name>
</gene>
<dbReference type="Proteomes" id="UP001059380">
    <property type="component" value="Chromosome"/>
</dbReference>
<proteinExistence type="predicted"/>
<dbReference type="RefSeq" id="WP_260795554.1">
    <property type="nucleotide sequence ID" value="NZ_CP093313.1"/>
</dbReference>
<name>A0A9J7BSQ3_9BACT</name>
<protein>
    <submittedName>
        <fullName evidence="1">Uncharacterized protein</fullName>
    </submittedName>
</protein>
<dbReference type="EMBL" id="CP093313">
    <property type="protein sequence ID" value="UWZ85923.1"/>
    <property type="molecule type" value="Genomic_DNA"/>
</dbReference>
<organism evidence="1 2">
    <name type="scientific">Occallatibacter riparius</name>
    <dbReference type="NCBI Taxonomy" id="1002689"/>
    <lineage>
        <taxon>Bacteria</taxon>
        <taxon>Pseudomonadati</taxon>
        <taxon>Acidobacteriota</taxon>
        <taxon>Terriglobia</taxon>
        <taxon>Terriglobales</taxon>
        <taxon>Acidobacteriaceae</taxon>
        <taxon>Occallatibacter</taxon>
    </lineage>
</organism>
<keyword evidence="2" id="KW-1185">Reference proteome</keyword>
<evidence type="ECO:0000313" key="2">
    <source>
        <dbReference type="Proteomes" id="UP001059380"/>
    </source>
</evidence>
<evidence type="ECO:0000313" key="1">
    <source>
        <dbReference type="EMBL" id="UWZ85923.1"/>
    </source>
</evidence>
<sequence>MAGVLRLRASANPPRPARWSDLRAIERKPDEVRGAQEVTMQPQNQPQSHPLEQFFHQAVRNNYEVKLGLNDPDVTSYVAHLLCEFSRSDKLYKVRDGQGRPIDELEQMLLAADPVNGTAPSFDAERLIRKHIGDYSLFVAGMYPEAVEPWRRHRRGNPSLEELVRAGKESYYIVSQFNLFEYEKEAPLFGRLSDWFERCILGLTLVREDLSRRKALPAPPIQ</sequence>
<dbReference type="AlphaFoldDB" id="A0A9J7BSQ3"/>